<comment type="caution">
    <text evidence="3">The sequence shown here is derived from an EMBL/GenBank/DDBJ whole genome shotgun (WGS) entry which is preliminary data.</text>
</comment>
<sequence length="237" mass="24960">MKKRLATTALLTSTLGVFGFVGASQAFATASQTHTSPAAQDKINAEQAQATAVADKKAGVSDDLKSQEQKDVSDAKANDATVGTLVGEEAKQVGAQDQKKAKATSLIDQKLAQTATATAQKNAQAAADKGQDAAKKAQKTGGKADPAAIYCAELGGHAHMGKGITGKETQYCYLPNNTRVPATKAYQDALKGKGTIAPTKSVTHLKKEQKQDITDENQQLKQDAAEKQRYEKRQASK</sequence>
<evidence type="ECO:0000256" key="2">
    <source>
        <dbReference type="SAM" id="SignalP"/>
    </source>
</evidence>
<dbReference type="InterPro" id="IPR005590">
    <property type="entry name" value="DUF333"/>
</dbReference>
<evidence type="ECO:0000313" key="4">
    <source>
        <dbReference type="Proteomes" id="UP000036403"/>
    </source>
</evidence>
<evidence type="ECO:0000256" key="1">
    <source>
        <dbReference type="SAM" id="MobiDB-lite"/>
    </source>
</evidence>
<evidence type="ECO:0008006" key="5">
    <source>
        <dbReference type="Google" id="ProtNLM"/>
    </source>
</evidence>
<dbReference type="PaxDb" id="67767-A0A0J7JXX0"/>
<organism evidence="3 4">
    <name type="scientific">Lasius niger</name>
    <name type="common">Black garden ant</name>
    <dbReference type="NCBI Taxonomy" id="67767"/>
    <lineage>
        <taxon>Eukaryota</taxon>
        <taxon>Metazoa</taxon>
        <taxon>Ecdysozoa</taxon>
        <taxon>Arthropoda</taxon>
        <taxon>Hexapoda</taxon>
        <taxon>Insecta</taxon>
        <taxon>Pterygota</taxon>
        <taxon>Neoptera</taxon>
        <taxon>Endopterygota</taxon>
        <taxon>Hymenoptera</taxon>
        <taxon>Apocrita</taxon>
        <taxon>Aculeata</taxon>
        <taxon>Formicoidea</taxon>
        <taxon>Formicidae</taxon>
        <taxon>Formicinae</taxon>
        <taxon>Lasius</taxon>
        <taxon>Lasius</taxon>
    </lineage>
</organism>
<reference evidence="3 4" key="1">
    <citation type="submission" date="2015-04" db="EMBL/GenBank/DDBJ databases">
        <title>Lasius niger genome sequencing.</title>
        <authorList>
            <person name="Konorov E.A."/>
            <person name="Nikitin M.A."/>
            <person name="Kirill M.V."/>
            <person name="Chang P."/>
        </authorList>
    </citation>
    <scope>NUCLEOTIDE SEQUENCE [LARGE SCALE GENOMIC DNA]</scope>
    <source>
        <tissue evidence="3">Whole</tissue>
    </source>
</reference>
<keyword evidence="2" id="KW-0732">Signal</keyword>
<feature type="region of interest" description="Disordered" evidence="1">
    <location>
        <begin position="192"/>
        <end position="237"/>
    </location>
</feature>
<dbReference type="Proteomes" id="UP000036403">
    <property type="component" value="Unassembled WGS sequence"/>
</dbReference>
<dbReference type="EMBL" id="LBMM01023493">
    <property type="protein sequence ID" value="KMQ82711.1"/>
    <property type="molecule type" value="Genomic_DNA"/>
</dbReference>
<keyword evidence="4" id="KW-1185">Reference proteome</keyword>
<feature type="region of interest" description="Disordered" evidence="1">
    <location>
        <begin position="34"/>
        <end position="78"/>
    </location>
</feature>
<gene>
    <name evidence="3" type="ORF">RF55_22077</name>
</gene>
<accession>A0A0J7JXX0</accession>
<feature type="compositionally biased region" description="Basic and acidic residues" evidence="1">
    <location>
        <begin position="223"/>
        <end position="237"/>
    </location>
</feature>
<feature type="chain" id="PRO_5005290120" description="DUF333 domain-containing protein" evidence="2">
    <location>
        <begin position="27"/>
        <end position="237"/>
    </location>
</feature>
<proteinExistence type="predicted"/>
<dbReference type="Pfam" id="PF03891">
    <property type="entry name" value="DUF333"/>
    <property type="match status" value="1"/>
</dbReference>
<protein>
    <recommendedName>
        <fullName evidence="5">DUF333 domain-containing protein</fullName>
    </recommendedName>
</protein>
<name>A0A0J7JXX0_LASNI</name>
<feature type="compositionally biased region" description="Basic and acidic residues" evidence="1">
    <location>
        <begin position="54"/>
        <end position="77"/>
    </location>
</feature>
<feature type="signal peptide" evidence="2">
    <location>
        <begin position="1"/>
        <end position="26"/>
    </location>
</feature>
<evidence type="ECO:0000313" key="3">
    <source>
        <dbReference type="EMBL" id="KMQ82711.1"/>
    </source>
</evidence>
<dbReference type="AlphaFoldDB" id="A0A0J7JXX0"/>